<name>A0A395XBX0_9BIFI</name>
<dbReference type="Proteomes" id="UP000265970">
    <property type="component" value="Unassembled WGS sequence"/>
</dbReference>
<evidence type="ECO:0000313" key="1">
    <source>
        <dbReference type="EMBL" id="RGW07040.1"/>
    </source>
</evidence>
<protein>
    <submittedName>
        <fullName evidence="1">Uncharacterized protein</fullName>
    </submittedName>
</protein>
<reference evidence="1 2" key="1">
    <citation type="submission" date="2018-08" db="EMBL/GenBank/DDBJ databases">
        <title>A genome reference for cultivated species of the human gut microbiota.</title>
        <authorList>
            <person name="Zou Y."/>
            <person name="Xue W."/>
            <person name="Luo G."/>
        </authorList>
    </citation>
    <scope>NUCLEOTIDE SEQUENCE [LARGE SCALE GENOMIC DNA]</scope>
    <source>
        <strain evidence="1 2">AF13-3LB</strain>
    </source>
</reference>
<sequence length="154" mass="17156">MSDIIGIRNLETDPHALRGRYQWGGKTVKREDGHYMYVGMGNSYMGSCTQNLAMSAPVGHVIALIAQTDDSSFAKSQIWYADELLAMQDGDVYIKAARIKEPNRIHEMTISQCSSGVTILGTALYTPEDWEHIYTLYQRGALPYPWFAGDGTSV</sequence>
<accession>A0A395XBX0</accession>
<evidence type="ECO:0000313" key="2">
    <source>
        <dbReference type="Proteomes" id="UP000265970"/>
    </source>
</evidence>
<dbReference type="EMBL" id="QRZV01000009">
    <property type="protein sequence ID" value="RGW07040.1"/>
    <property type="molecule type" value="Genomic_DNA"/>
</dbReference>
<proteinExistence type="predicted"/>
<gene>
    <name evidence="1" type="ORF">DWV92_09495</name>
</gene>
<dbReference type="AlphaFoldDB" id="A0A395XBX0"/>
<comment type="caution">
    <text evidence="1">The sequence shown here is derived from an EMBL/GenBank/DDBJ whole genome shotgun (WGS) entry which is preliminary data.</text>
</comment>
<dbReference type="RefSeq" id="WP_118239804.1">
    <property type="nucleotide sequence ID" value="NZ_QRZV01000009.1"/>
</dbReference>
<organism evidence="1 2">
    <name type="scientific">Bifidobacterium pseudolongum</name>
    <dbReference type="NCBI Taxonomy" id="1694"/>
    <lineage>
        <taxon>Bacteria</taxon>
        <taxon>Bacillati</taxon>
        <taxon>Actinomycetota</taxon>
        <taxon>Actinomycetes</taxon>
        <taxon>Bifidobacteriales</taxon>
        <taxon>Bifidobacteriaceae</taxon>
        <taxon>Bifidobacterium</taxon>
    </lineage>
</organism>